<comment type="subunit">
    <text evidence="3">Monomer.</text>
</comment>
<keyword evidence="4" id="KW-0813">Transport</keyword>
<dbReference type="SMART" id="SM00737">
    <property type="entry name" value="ML"/>
    <property type="match status" value="1"/>
</dbReference>
<dbReference type="PANTHER" id="PTHR11306">
    <property type="entry name" value="NIEMANN PICK TYPE C2 PROTEIN NPC2-RELATED"/>
    <property type="match status" value="1"/>
</dbReference>
<evidence type="ECO:0000256" key="5">
    <source>
        <dbReference type="ARBA" id="ARBA00022729"/>
    </source>
</evidence>
<dbReference type="InterPro" id="IPR014756">
    <property type="entry name" value="Ig_E-set"/>
</dbReference>
<dbReference type="GO" id="GO:0015918">
    <property type="term" value="P:sterol transport"/>
    <property type="evidence" value="ECO:0007669"/>
    <property type="project" value="InterPro"/>
</dbReference>
<feature type="signal peptide" evidence="7">
    <location>
        <begin position="1"/>
        <end position="27"/>
    </location>
</feature>
<evidence type="ECO:0000259" key="8">
    <source>
        <dbReference type="SMART" id="SM00737"/>
    </source>
</evidence>
<name>A0AA38GJD4_TAXCH</name>
<dbReference type="GO" id="GO:0032934">
    <property type="term" value="F:sterol binding"/>
    <property type="evidence" value="ECO:0007669"/>
    <property type="project" value="InterPro"/>
</dbReference>
<dbReference type="InterPro" id="IPR039670">
    <property type="entry name" value="NPC2-like"/>
</dbReference>
<accession>A0AA38GJD4</accession>
<comment type="caution">
    <text evidence="9">The sequence shown here is derived from an EMBL/GenBank/DDBJ whole genome shotgun (WGS) entry which is preliminary data.</text>
</comment>
<evidence type="ECO:0000256" key="7">
    <source>
        <dbReference type="SAM" id="SignalP"/>
    </source>
</evidence>
<dbReference type="AlphaFoldDB" id="A0AA38GJD4"/>
<dbReference type="InterPro" id="IPR003172">
    <property type="entry name" value="ML_dom"/>
</dbReference>
<reference evidence="9 10" key="1">
    <citation type="journal article" date="2021" name="Nat. Plants">
        <title>The Taxus genome provides insights into paclitaxel biosynthesis.</title>
        <authorList>
            <person name="Xiong X."/>
            <person name="Gou J."/>
            <person name="Liao Q."/>
            <person name="Li Y."/>
            <person name="Zhou Q."/>
            <person name="Bi G."/>
            <person name="Li C."/>
            <person name="Du R."/>
            <person name="Wang X."/>
            <person name="Sun T."/>
            <person name="Guo L."/>
            <person name="Liang H."/>
            <person name="Lu P."/>
            <person name="Wu Y."/>
            <person name="Zhang Z."/>
            <person name="Ro D.K."/>
            <person name="Shang Y."/>
            <person name="Huang S."/>
            <person name="Yan J."/>
        </authorList>
    </citation>
    <scope>NUCLEOTIDE SEQUENCE [LARGE SCALE GENOMIC DNA]</scope>
    <source>
        <strain evidence="9">Ta-2019</strain>
    </source>
</reference>
<evidence type="ECO:0000256" key="1">
    <source>
        <dbReference type="ARBA" id="ARBA00002053"/>
    </source>
</evidence>
<evidence type="ECO:0000313" key="9">
    <source>
        <dbReference type="EMBL" id="KAH9322528.1"/>
    </source>
</evidence>
<dbReference type="Gene3D" id="2.60.40.770">
    <property type="match status" value="1"/>
</dbReference>
<evidence type="ECO:0000256" key="2">
    <source>
        <dbReference type="ARBA" id="ARBA00006370"/>
    </source>
</evidence>
<evidence type="ECO:0000256" key="3">
    <source>
        <dbReference type="ARBA" id="ARBA00011245"/>
    </source>
</evidence>
<dbReference type="Pfam" id="PF02221">
    <property type="entry name" value="E1_DerP2_DerF2"/>
    <property type="match status" value="2"/>
</dbReference>
<proteinExistence type="inferred from homology"/>
<comment type="function">
    <text evidence="1">Catalyzes the intermembrane transfer of phosphatidylglycerol and phosphatidylinositol.</text>
</comment>
<evidence type="ECO:0000313" key="10">
    <source>
        <dbReference type="Proteomes" id="UP000824469"/>
    </source>
</evidence>
<feature type="chain" id="PRO_5041443684" description="MD-2-related lipid-recognition domain-containing protein" evidence="7">
    <location>
        <begin position="28"/>
        <end position="202"/>
    </location>
</feature>
<keyword evidence="10" id="KW-1185">Reference proteome</keyword>
<organism evidence="9 10">
    <name type="scientific">Taxus chinensis</name>
    <name type="common">Chinese yew</name>
    <name type="synonym">Taxus wallichiana var. chinensis</name>
    <dbReference type="NCBI Taxonomy" id="29808"/>
    <lineage>
        <taxon>Eukaryota</taxon>
        <taxon>Viridiplantae</taxon>
        <taxon>Streptophyta</taxon>
        <taxon>Embryophyta</taxon>
        <taxon>Tracheophyta</taxon>
        <taxon>Spermatophyta</taxon>
        <taxon>Pinopsida</taxon>
        <taxon>Pinidae</taxon>
        <taxon>Conifers II</taxon>
        <taxon>Cupressales</taxon>
        <taxon>Taxaceae</taxon>
        <taxon>Taxus</taxon>
    </lineage>
</organism>
<dbReference type="Proteomes" id="UP000824469">
    <property type="component" value="Unassembled WGS sequence"/>
</dbReference>
<keyword evidence="6" id="KW-0445">Lipid transport</keyword>
<dbReference type="EMBL" id="JAHRHJ020000003">
    <property type="protein sequence ID" value="KAH9322528.1"/>
    <property type="molecule type" value="Genomic_DNA"/>
</dbReference>
<dbReference type="PANTHER" id="PTHR11306:SF0">
    <property type="entry name" value="PHOSPHATIDYLGLYCEROL_PHOSPHATIDYLINOSITOL TRANSFER PROTEIN"/>
    <property type="match status" value="1"/>
</dbReference>
<keyword evidence="5 7" id="KW-0732">Signal</keyword>
<gene>
    <name evidence="9" type="ORF">KI387_017167</name>
</gene>
<protein>
    <recommendedName>
        <fullName evidence="8">MD-2-related lipid-recognition domain-containing protein</fullName>
    </recommendedName>
</protein>
<evidence type="ECO:0000256" key="4">
    <source>
        <dbReference type="ARBA" id="ARBA00022448"/>
    </source>
</evidence>
<evidence type="ECO:0000256" key="6">
    <source>
        <dbReference type="ARBA" id="ARBA00023055"/>
    </source>
</evidence>
<sequence length="202" mass="22027">MEGELKFWALLFLIIAATFSTFPATNADENTEYCGSEKDYSVKVDSVDIDPNPVVRGEPATFNISATSGCSSLSISDITAVHREKYIVIHGEKLVEPILVKKAGLSGGKLTIEVFFYGLRVHAESHNLCTKTTCPIKEGSFILTHSQSLPAFTPPGSYRLRIKMTGTDSKLLTCIYVKFTIVRGSIISEIEDSAASGVLQRT</sequence>
<dbReference type="OMA" id="MSEIMND"/>
<comment type="similarity">
    <text evidence="2">Belongs to the NPC2 family.</text>
</comment>
<dbReference type="SUPFAM" id="SSF81296">
    <property type="entry name" value="E set domains"/>
    <property type="match status" value="2"/>
</dbReference>
<feature type="domain" description="MD-2-related lipid-recognition" evidence="8">
    <location>
        <begin position="31"/>
        <end position="179"/>
    </location>
</feature>